<dbReference type="Proteomes" id="UP000250028">
    <property type="component" value="Unassembled WGS sequence"/>
</dbReference>
<dbReference type="GO" id="GO:0003677">
    <property type="term" value="F:DNA binding"/>
    <property type="evidence" value="ECO:0007669"/>
    <property type="project" value="InterPro"/>
</dbReference>
<keyword evidence="2" id="KW-1185">Reference proteome</keyword>
<evidence type="ECO:0000313" key="1">
    <source>
        <dbReference type="EMBL" id="SSA58975.1"/>
    </source>
</evidence>
<proteinExistence type="predicted"/>
<organism evidence="1 2">
    <name type="scientific">Branchiibius hedensis</name>
    <dbReference type="NCBI Taxonomy" id="672460"/>
    <lineage>
        <taxon>Bacteria</taxon>
        <taxon>Bacillati</taxon>
        <taxon>Actinomycetota</taxon>
        <taxon>Actinomycetes</taxon>
        <taxon>Micrococcales</taxon>
        <taxon>Dermacoccaceae</taxon>
        <taxon>Branchiibius</taxon>
    </lineage>
</organism>
<dbReference type="SUPFAM" id="SSF56349">
    <property type="entry name" value="DNA breaking-rejoining enzymes"/>
    <property type="match status" value="1"/>
</dbReference>
<dbReference type="InterPro" id="IPR011010">
    <property type="entry name" value="DNA_brk_join_enz"/>
</dbReference>
<sequence length="527" mass="58411">MNTPPDHARPGRSPHRDVNEAATFVCARCQRPLRLPVRNRPVPPDSRGRVLVAVRRWPEGWICGGCYSKARETYGVCPGCGVDRLLPGLTQDGAACCTDCAGGIGDFTCTRCGNEGSNEYRGVCGRCVLGDRLAAHLDDGTGQIRPELVAFYDRIVAMHRPRVGILWLSKPHVPPILRALARGDVPLTHDGLSHLSPLKSVVHVRDLLIESGVLPPVDRHLVLFEQWLPKWLDQITDPAQRKILQTYATWSVLHRLRSAADNGPVGHYRDQNARHRLRVAAAFLEHLASCGVDLPGCGQADLDRWFANAADARKRASRPFLVWAIRTKRMQQLRLPPTREPVPKPISLRHRVELLRRIHAGDGMDLTERVIAMLILLYAQPLNRITRLTLDDISVDEDGQMLIRLGDPPAPVPAIFAAIITDYLAARPNLTTATNKNSTWLFPGRRAGQPLHPTSIRLRLSNLDIPNMPGRSRALREMLLQAPPAVVAGMLGYHTGKSEAIAAQAGTAYKRYAVGDHSRTRNPRLSR</sequence>
<accession>A0A2Y9C6W8</accession>
<reference evidence="2" key="1">
    <citation type="submission" date="2016-10" db="EMBL/GenBank/DDBJ databases">
        <authorList>
            <person name="Varghese N."/>
            <person name="Submissions S."/>
        </authorList>
    </citation>
    <scope>NUCLEOTIDE SEQUENCE [LARGE SCALE GENOMIC DNA]</scope>
    <source>
        <strain evidence="2">DSM 22951</strain>
    </source>
</reference>
<evidence type="ECO:0000313" key="2">
    <source>
        <dbReference type="Proteomes" id="UP000250028"/>
    </source>
</evidence>
<name>A0A2Y9C6W8_9MICO</name>
<evidence type="ECO:0008006" key="3">
    <source>
        <dbReference type="Google" id="ProtNLM"/>
    </source>
</evidence>
<dbReference type="EMBL" id="UESZ01000002">
    <property type="protein sequence ID" value="SSA58975.1"/>
    <property type="molecule type" value="Genomic_DNA"/>
</dbReference>
<dbReference type="AlphaFoldDB" id="A0A2Y9C6W8"/>
<protein>
    <recommendedName>
        <fullName evidence="3">Site-specific recombinase XerD</fullName>
    </recommendedName>
</protein>
<gene>
    <name evidence="1" type="ORF">SAMN04489750_3779</name>
</gene>